<reference evidence="14 15" key="1">
    <citation type="journal article" date="2016" name="BMC Genomics">
        <title>Combined genomic and structural analyses of a cultured magnetotactic bacterium reveals its niche adaptation to a dynamic environment.</title>
        <authorList>
            <person name="Araujo A.C."/>
            <person name="Morillo V."/>
            <person name="Cypriano J."/>
            <person name="Teixeira L.C."/>
            <person name="Leao P."/>
            <person name="Lyra S."/>
            <person name="Almeida L.G."/>
            <person name="Bazylinski D.A."/>
            <person name="Vasconcellos A.T."/>
            <person name="Abreu F."/>
            <person name="Lins U."/>
        </authorList>
    </citation>
    <scope>NUCLEOTIDE SEQUENCE [LARGE SCALE GENOMIC DNA]</scope>
    <source>
        <strain evidence="14 15">IT-1</strain>
    </source>
</reference>
<dbReference type="SMART" id="SM00388">
    <property type="entry name" value="HisKA"/>
    <property type="match status" value="1"/>
</dbReference>
<evidence type="ECO:0000313" key="14">
    <source>
        <dbReference type="EMBL" id="OSM02243.1"/>
    </source>
</evidence>
<dbReference type="InterPro" id="IPR036097">
    <property type="entry name" value="HisK_dim/P_sf"/>
</dbReference>
<proteinExistence type="predicted"/>
<sequence length="663" mass="73560">MMSLRKRLLLTFLPLGVIPIALVSMSLWLVMSANSAQHIQQLSEVINQQIRKSNQEDFFLMDELFSGLVQKIDQHLTFLSNREDLQTYLEKSQPDPIATVLFGFVQSADLDFVTVFDLQGDILASSPPNIDHIEAAKRFKHTLLHNKIRREIEHLDRNHRHLLGGFTQIGPGYAELAEQEPSSDLSYGPVLAKVVVDPFGDPLGYVVAGMQINHLHPSLMKMVRLTRLSFVSYIDGRPHMTAGFKAQPGPLQPAEQQRIIHTGSGALMQSLDGEEHLLECRPFDDYSHNLIAIHCVGIALTQAQETIAQMRDSGDDALHTMQFVLVLIAVISMAVVALVSVVLSQRIVRPIQAMTYALARLSDDDLDAPIPHTHNTQEINRLAETMRVFKARMVERREALEEKNQEVTRRMALEQSLAHTRKLEALGTLAGGVAHELNNQLLPIMSMTELVRDDLAPDDPNRRLLQLVFDSSVGAKSTVSKILAFSRFDQEHVGQCDVAQACLVTVEFLRAACPNNVQMQFEIPDFIGFAPMNQDDLQGVLANLFSNALDAMQETSGRFRITLSSQTVNQAIGPAQLQSGEYALIRVSDNGSGMDEITRQRLFDPFYTTKAPGKGVGLGMSIVHSAISQAGGTISVESKIGEGSTFRIYLPIVEQTRQTTDNE</sequence>
<keyword evidence="8" id="KW-0067">ATP-binding</keyword>
<keyword evidence="11" id="KW-0472">Membrane</keyword>
<evidence type="ECO:0000256" key="9">
    <source>
        <dbReference type="ARBA" id="ARBA00023012"/>
    </source>
</evidence>
<accession>A0A1Y2K2K7</accession>
<comment type="catalytic activity">
    <reaction evidence="1">
        <text>ATP + protein L-histidine = ADP + protein N-phospho-L-histidine.</text>
        <dbReference type="EC" id="2.7.13.3"/>
    </reaction>
</comment>
<dbReference type="GO" id="GO:0016020">
    <property type="term" value="C:membrane"/>
    <property type="evidence" value="ECO:0007669"/>
    <property type="project" value="UniProtKB-SubCell"/>
</dbReference>
<dbReference type="InterPro" id="IPR004358">
    <property type="entry name" value="Sig_transdc_His_kin-like_C"/>
</dbReference>
<dbReference type="EC" id="2.7.13.3" evidence="3"/>
<dbReference type="SMART" id="SM00387">
    <property type="entry name" value="HATPase_c"/>
    <property type="match status" value="1"/>
</dbReference>
<feature type="transmembrane region" description="Helical" evidence="11">
    <location>
        <begin position="323"/>
        <end position="344"/>
    </location>
</feature>
<dbReference type="Pfam" id="PF00672">
    <property type="entry name" value="HAMP"/>
    <property type="match status" value="1"/>
</dbReference>
<dbReference type="PRINTS" id="PR00344">
    <property type="entry name" value="BCTRLSENSOR"/>
</dbReference>
<dbReference type="GO" id="GO:0000155">
    <property type="term" value="F:phosphorelay sensor kinase activity"/>
    <property type="evidence" value="ECO:0007669"/>
    <property type="project" value="InterPro"/>
</dbReference>
<dbReference type="SUPFAM" id="SSF158472">
    <property type="entry name" value="HAMP domain-like"/>
    <property type="match status" value="1"/>
</dbReference>
<keyword evidence="11" id="KW-1133">Transmembrane helix</keyword>
<evidence type="ECO:0000313" key="15">
    <source>
        <dbReference type="Proteomes" id="UP000194003"/>
    </source>
</evidence>
<dbReference type="InterPro" id="IPR003594">
    <property type="entry name" value="HATPase_dom"/>
</dbReference>
<keyword evidence="15" id="KW-1185">Reference proteome</keyword>
<dbReference type="EMBL" id="LVJN01000020">
    <property type="protein sequence ID" value="OSM02243.1"/>
    <property type="molecule type" value="Genomic_DNA"/>
</dbReference>
<keyword evidence="6" id="KW-0547">Nucleotide-binding</keyword>
<dbReference type="InterPro" id="IPR036890">
    <property type="entry name" value="HATPase_C_sf"/>
</dbReference>
<dbReference type="RefSeq" id="WP_085444726.1">
    <property type="nucleotide sequence ID" value="NZ_LVJN01000020.1"/>
</dbReference>
<feature type="domain" description="Histidine kinase" evidence="12">
    <location>
        <begin position="432"/>
        <end position="654"/>
    </location>
</feature>
<evidence type="ECO:0000256" key="8">
    <source>
        <dbReference type="ARBA" id="ARBA00022840"/>
    </source>
</evidence>
<protein>
    <recommendedName>
        <fullName evidence="3">histidine kinase</fullName>
        <ecNumber evidence="3">2.7.13.3</ecNumber>
    </recommendedName>
</protein>
<dbReference type="Proteomes" id="UP000194003">
    <property type="component" value="Unassembled WGS sequence"/>
</dbReference>
<organism evidence="14 15">
    <name type="scientific">Magnetofaba australis IT-1</name>
    <dbReference type="NCBI Taxonomy" id="1434232"/>
    <lineage>
        <taxon>Bacteria</taxon>
        <taxon>Pseudomonadati</taxon>
        <taxon>Pseudomonadota</taxon>
        <taxon>Magnetococcia</taxon>
        <taxon>Magnetococcales</taxon>
        <taxon>Magnetococcaceae</taxon>
        <taxon>Magnetofaba</taxon>
    </lineage>
</organism>
<dbReference type="SUPFAM" id="SSF47384">
    <property type="entry name" value="Homodimeric domain of signal transducing histidine kinase"/>
    <property type="match status" value="1"/>
</dbReference>
<evidence type="ECO:0000256" key="11">
    <source>
        <dbReference type="SAM" id="Phobius"/>
    </source>
</evidence>
<dbReference type="PANTHER" id="PTHR43065:SF46">
    <property type="entry name" value="C4-DICARBOXYLATE TRANSPORT SENSOR PROTEIN DCTB"/>
    <property type="match status" value="1"/>
</dbReference>
<dbReference type="InterPro" id="IPR005467">
    <property type="entry name" value="His_kinase_dom"/>
</dbReference>
<comment type="caution">
    <text evidence="14">The sequence shown here is derived from an EMBL/GenBank/DDBJ whole genome shotgun (WGS) entry which is preliminary data.</text>
</comment>
<evidence type="ECO:0000256" key="5">
    <source>
        <dbReference type="ARBA" id="ARBA00022679"/>
    </source>
</evidence>
<evidence type="ECO:0000259" key="13">
    <source>
        <dbReference type="PROSITE" id="PS50885"/>
    </source>
</evidence>
<dbReference type="AlphaFoldDB" id="A0A1Y2K2K7"/>
<dbReference type="PANTHER" id="PTHR43065">
    <property type="entry name" value="SENSOR HISTIDINE KINASE"/>
    <property type="match status" value="1"/>
</dbReference>
<dbReference type="Gene3D" id="1.10.287.130">
    <property type="match status" value="1"/>
</dbReference>
<keyword evidence="10" id="KW-0175">Coiled coil</keyword>
<dbReference type="PROSITE" id="PS50885">
    <property type="entry name" value="HAMP"/>
    <property type="match status" value="1"/>
</dbReference>
<dbReference type="STRING" id="1434232.MAIT1_02353"/>
<dbReference type="SUPFAM" id="SSF55874">
    <property type="entry name" value="ATPase domain of HSP90 chaperone/DNA topoisomerase II/histidine kinase"/>
    <property type="match status" value="1"/>
</dbReference>
<evidence type="ECO:0000256" key="7">
    <source>
        <dbReference type="ARBA" id="ARBA00022777"/>
    </source>
</evidence>
<dbReference type="PROSITE" id="PS50109">
    <property type="entry name" value="HIS_KIN"/>
    <property type="match status" value="1"/>
</dbReference>
<evidence type="ECO:0000256" key="2">
    <source>
        <dbReference type="ARBA" id="ARBA00004370"/>
    </source>
</evidence>
<dbReference type="GO" id="GO:0005524">
    <property type="term" value="F:ATP binding"/>
    <property type="evidence" value="ECO:0007669"/>
    <property type="project" value="UniProtKB-KW"/>
</dbReference>
<dbReference type="InterPro" id="IPR003661">
    <property type="entry name" value="HisK_dim/P_dom"/>
</dbReference>
<dbReference type="SMART" id="SM00304">
    <property type="entry name" value="HAMP"/>
    <property type="match status" value="1"/>
</dbReference>
<keyword evidence="5" id="KW-0808">Transferase</keyword>
<keyword evidence="11" id="KW-0812">Transmembrane</keyword>
<evidence type="ECO:0000259" key="12">
    <source>
        <dbReference type="PROSITE" id="PS50109"/>
    </source>
</evidence>
<feature type="domain" description="HAMP" evidence="13">
    <location>
        <begin position="345"/>
        <end position="398"/>
    </location>
</feature>
<dbReference type="Gene3D" id="6.10.340.10">
    <property type="match status" value="1"/>
</dbReference>
<keyword evidence="7" id="KW-0418">Kinase</keyword>
<keyword evidence="9" id="KW-0902">Two-component regulatory system</keyword>
<gene>
    <name evidence="14" type="ORF">MAIT1_02353</name>
</gene>
<dbReference type="OrthoDB" id="9796100at2"/>
<comment type="subcellular location">
    <subcellularLocation>
        <location evidence="2">Membrane</location>
    </subcellularLocation>
</comment>
<evidence type="ECO:0000256" key="6">
    <source>
        <dbReference type="ARBA" id="ARBA00022741"/>
    </source>
</evidence>
<dbReference type="Pfam" id="PF02518">
    <property type="entry name" value="HATPase_c"/>
    <property type="match status" value="1"/>
</dbReference>
<evidence type="ECO:0000256" key="1">
    <source>
        <dbReference type="ARBA" id="ARBA00000085"/>
    </source>
</evidence>
<dbReference type="CDD" id="cd06225">
    <property type="entry name" value="HAMP"/>
    <property type="match status" value="1"/>
</dbReference>
<feature type="coiled-coil region" evidence="10">
    <location>
        <begin position="390"/>
        <end position="417"/>
    </location>
</feature>
<keyword evidence="4" id="KW-0597">Phosphoprotein</keyword>
<evidence type="ECO:0000256" key="4">
    <source>
        <dbReference type="ARBA" id="ARBA00022553"/>
    </source>
</evidence>
<evidence type="ECO:0000256" key="10">
    <source>
        <dbReference type="SAM" id="Coils"/>
    </source>
</evidence>
<dbReference type="CDD" id="cd00082">
    <property type="entry name" value="HisKA"/>
    <property type="match status" value="1"/>
</dbReference>
<name>A0A1Y2K2K7_9PROT</name>
<dbReference type="InterPro" id="IPR003660">
    <property type="entry name" value="HAMP_dom"/>
</dbReference>
<dbReference type="Gene3D" id="3.30.565.10">
    <property type="entry name" value="Histidine kinase-like ATPase, C-terminal domain"/>
    <property type="match status" value="1"/>
</dbReference>
<evidence type="ECO:0000256" key="3">
    <source>
        <dbReference type="ARBA" id="ARBA00012438"/>
    </source>
</evidence>